<dbReference type="CDD" id="cd04301">
    <property type="entry name" value="NAT_SF"/>
    <property type="match status" value="1"/>
</dbReference>
<sequence length="177" mass="19511">MAEREPYPELQQESKESDLSRLPNTTLISDPLPLPPGYTFVDSPPSLRTYLDLRRLTGLTPKTDAQGEGALSGSWVFCTVLYQDQNRPVSEAEVVAMGRVIGDGGWYFVIADMAVHLAHQRKGLGEAVLRRLIARIKEQAPPGALVTLSADEKGRALYRRCGFVESAPKSVGMWLDL</sequence>
<dbReference type="Proteomes" id="UP001049176">
    <property type="component" value="Chromosome 9"/>
</dbReference>
<dbReference type="GO" id="GO:0016747">
    <property type="term" value="F:acyltransferase activity, transferring groups other than amino-acyl groups"/>
    <property type="evidence" value="ECO:0007669"/>
    <property type="project" value="InterPro"/>
</dbReference>
<dbReference type="AlphaFoldDB" id="A0A9P7RQ88"/>
<accession>A0A9P7RQ88</accession>
<dbReference type="InterPro" id="IPR000182">
    <property type="entry name" value="GNAT_dom"/>
</dbReference>
<dbReference type="RefSeq" id="XP_043004161.1">
    <property type="nucleotide sequence ID" value="XM_043158806.1"/>
</dbReference>
<gene>
    <name evidence="3" type="ORF">E1B28_013637</name>
</gene>
<keyword evidence="4" id="KW-1185">Reference proteome</keyword>
<evidence type="ECO:0000313" key="4">
    <source>
        <dbReference type="Proteomes" id="UP001049176"/>
    </source>
</evidence>
<evidence type="ECO:0000313" key="3">
    <source>
        <dbReference type="EMBL" id="KAG7087690.1"/>
    </source>
</evidence>
<name>A0A9P7RQ88_9AGAR</name>
<feature type="region of interest" description="Disordered" evidence="1">
    <location>
        <begin position="1"/>
        <end position="26"/>
    </location>
</feature>
<organism evidence="3 4">
    <name type="scientific">Marasmius oreades</name>
    <name type="common">fairy-ring Marasmius</name>
    <dbReference type="NCBI Taxonomy" id="181124"/>
    <lineage>
        <taxon>Eukaryota</taxon>
        <taxon>Fungi</taxon>
        <taxon>Dikarya</taxon>
        <taxon>Basidiomycota</taxon>
        <taxon>Agaricomycotina</taxon>
        <taxon>Agaricomycetes</taxon>
        <taxon>Agaricomycetidae</taxon>
        <taxon>Agaricales</taxon>
        <taxon>Marasmiineae</taxon>
        <taxon>Marasmiaceae</taxon>
        <taxon>Marasmius</taxon>
    </lineage>
</organism>
<dbReference type="PANTHER" id="PTHR43233">
    <property type="entry name" value="FAMILY N-ACETYLTRANSFERASE, PUTATIVE (AFU_ORTHOLOGUE AFUA_6G03350)-RELATED"/>
    <property type="match status" value="1"/>
</dbReference>
<evidence type="ECO:0000256" key="1">
    <source>
        <dbReference type="SAM" id="MobiDB-lite"/>
    </source>
</evidence>
<dbReference type="Pfam" id="PF13508">
    <property type="entry name" value="Acetyltransf_7"/>
    <property type="match status" value="1"/>
</dbReference>
<dbReference type="KEGG" id="more:E1B28_013637"/>
<feature type="compositionally biased region" description="Basic and acidic residues" evidence="1">
    <location>
        <begin position="1"/>
        <end position="19"/>
    </location>
</feature>
<proteinExistence type="predicted"/>
<dbReference type="EMBL" id="CM032189">
    <property type="protein sequence ID" value="KAG7087690.1"/>
    <property type="molecule type" value="Genomic_DNA"/>
</dbReference>
<dbReference type="InterPro" id="IPR053144">
    <property type="entry name" value="Acetyltransferase_Butenolide"/>
</dbReference>
<reference evidence="3" key="1">
    <citation type="journal article" date="2021" name="Genome Biol. Evol.">
        <title>The assembled and annotated genome of the fairy-ring fungus Marasmius oreades.</title>
        <authorList>
            <person name="Hiltunen M."/>
            <person name="Ament-Velasquez S.L."/>
            <person name="Johannesson H."/>
        </authorList>
    </citation>
    <scope>NUCLEOTIDE SEQUENCE</scope>
    <source>
        <strain evidence="3">03SP1</strain>
    </source>
</reference>
<dbReference type="PANTHER" id="PTHR43233:SF1">
    <property type="entry name" value="FAMILY N-ACETYLTRANSFERASE, PUTATIVE (AFU_ORTHOLOGUE AFUA_6G03350)-RELATED"/>
    <property type="match status" value="1"/>
</dbReference>
<feature type="domain" description="N-acetyltransferase" evidence="2">
    <location>
        <begin position="51"/>
        <end position="177"/>
    </location>
</feature>
<comment type="caution">
    <text evidence="3">The sequence shown here is derived from an EMBL/GenBank/DDBJ whole genome shotgun (WGS) entry which is preliminary data.</text>
</comment>
<dbReference type="SUPFAM" id="SSF55729">
    <property type="entry name" value="Acyl-CoA N-acyltransferases (Nat)"/>
    <property type="match status" value="1"/>
</dbReference>
<protein>
    <recommendedName>
        <fullName evidence="2">N-acetyltransferase domain-containing protein</fullName>
    </recommendedName>
</protein>
<dbReference type="OrthoDB" id="2744543at2759"/>
<dbReference type="InterPro" id="IPR016181">
    <property type="entry name" value="Acyl_CoA_acyltransferase"/>
</dbReference>
<dbReference type="PROSITE" id="PS51186">
    <property type="entry name" value="GNAT"/>
    <property type="match status" value="1"/>
</dbReference>
<dbReference type="Gene3D" id="3.40.630.30">
    <property type="match status" value="1"/>
</dbReference>
<evidence type="ECO:0000259" key="2">
    <source>
        <dbReference type="PROSITE" id="PS51186"/>
    </source>
</evidence>
<dbReference type="GeneID" id="66082712"/>